<evidence type="ECO:0000256" key="8">
    <source>
        <dbReference type="ARBA" id="ARBA00022692"/>
    </source>
</evidence>
<evidence type="ECO:0000256" key="2">
    <source>
        <dbReference type="ARBA" id="ARBA00004651"/>
    </source>
</evidence>
<organism evidence="14 15">
    <name type="scientific">Cytobacillus oceanisediminis</name>
    <dbReference type="NCBI Taxonomy" id="665099"/>
    <lineage>
        <taxon>Bacteria</taxon>
        <taxon>Bacillati</taxon>
        <taxon>Bacillota</taxon>
        <taxon>Bacilli</taxon>
        <taxon>Bacillales</taxon>
        <taxon>Bacillaceae</taxon>
        <taxon>Cytobacillus</taxon>
    </lineage>
</organism>
<dbReference type="InterPro" id="IPR002528">
    <property type="entry name" value="MATE_fam"/>
</dbReference>
<feature type="transmembrane region" description="Helical" evidence="13">
    <location>
        <begin position="87"/>
        <end position="113"/>
    </location>
</feature>
<name>A0A562K267_9BACI</name>
<feature type="transmembrane region" description="Helical" evidence="13">
    <location>
        <begin position="54"/>
        <end position="75"/>
    </location>
</feature>
<dbReference type="PIRSF" id="PIRSF006603">
    <property type="entry name" value="DinF"/>
    <property type="match status" value="1"/>
</dbReference>
<proteinExistence type="inferred from homology"/>
<dbReference type="OrthoDB" id="9780160at2"/>
<keyword evidence="15" id="KW-1185">Reference proteome</keyword>
<dbReference type="GO" id="GO:0006811">
    <property type="term" value="P:monoatomic ion transport"/>
    <property type="evidence" value="ECO:0007669"/>
    <property type="project" value="UniProtKB-KW"/>
</dbReference>
<keyword evidence="7" id="KW-1003">Cell membrane</keyword>
<feature type="transmembrane region" description="Helical" evidence="13">
    <location>
        <begin position="420"/>
        <end position="441"/>
    </location>
</feature>
<dbReference type="Pfam" id="PF01554">
    <property type="entry name" value="MatE"/>
    <property type="match status" value="2"/>
</dbReference>
<dbReference type="NCBIfam" id="TIGR00797">
    <property type="entry name" value="matE"/>
    <property type="match status" value="1"/>
</dbReference>
<evidence type="ECO:0000256" key="11">
    <source>
        <dbReference type="ARBA" id="ARBA00023136"/>
    </source>
</evidence>
<dbReference type="PANTHER" id="PTHR43298">
    <property type="entry name" value="MULTIDRUG RESISTANCE PROTEIN NORM-RELATED"/>
    <property type="match status" value="1"/>
</dbReference>
<keyword evidence="5" id="KW-0813">Transport</keyword>
<evidence type="ECO:0000256" key="3">
    <source>
        <dbReference type="ARBA" id="ARBA00010199"/>
    </source>
</evidence>
<feature type="transmembrane region" description="Helical" evidence="13">
    <location>
        <begin position="241"/>
        <end position="266"/>
    </location>
</feature>
<evidence type="ECO:0000313" key="14">
    <source>
        <dbReference type="EMBL" id="TWH89305.1"/>
    </source>
</evidence>
<dbReference type="InterPro" id="IPR048279">
    <property type="entry name" value="MdtK-like"/>
</dbReference>
<dbReference type="CDD" id="cd13131">
    <property type="entry name" value="MATE_NorM_like"/>
    <property type="match status" value="1"/>
</dbReference>
<dbReference type="GO" id="GO:0042910">
    <property type="term" value="F:xenobiotic transmembrane transporter activity"/>
    <property type="evidence" value="ECO:0007669"/>
    <property type="project" value="InterPro"/>
</dbReference>
<evidence type="ECO:0000313" key="15">
    <source>
        <dbReference type="Proteomes" id="UP000318667"/>
    </source>
</evidence>
<sequence length="455" mass="50017">MDQTYNKKEKLRQLLFILIPILITQLAMYSMTFIDTLMTGRYSSDDLAGVAIGSSLWVPVFTGLSGILLAVTPIVSHLVGSKKQGNVAFSVIQGVYLSVIMALIVLAAGAFSLTPILNGMNLESRVHETAFDYLAALSTGLIPLFVYNVLRSFIDALGKTRVSMIITLISLPINVVFNYLFIYGKFGFPELGGAGAGFASAITYWLITIISLYIIHKHTPFSSYGVFRKFHAVSLAKWKEILLIGIPIGLSIFFETSIFSAVTLLMSNFETEVIAAHQIALNFASLLYMIPLSISMALTIVVGFEVGAARYEDAKEYSWIGVVIAVLMALVCAAILLLFPEEVASIYTKDANVLKLTTHFLIYALFFQLSDAIQAPVQGALRGYKDVNVTFIMSLISYWVIGLPFGYYLANYTSWGAYGYWIGLITGLAAGAITLTSRLIYIQKRKFPAGLQKNF</sequence>
<protein>
    <recommendedName>
        <fullName evidence="4">Probable multidrug resistance protein NorM</fullName>
    </recommendedName>
    <alternativeName>
        <fullName evidence="12">Multidrug-efflux transporter</fullName>
    </alternativeName>
</protein>
<feature type="transmembrane region" description="Helical" evidence="13">
    <location>
        <begin position="133"/>
        <end position="150"/>
    </location>
</feature>
<feature type="transmembrane region" description="Helical" evidence="13">
    <location>
        <begin position="286"/>
        <end position="307"/>
    </location>
</feature>
<dbReference type="AlphaFoldDB" id="A0A562K267"/>
<evidence type="ECO:0000256" key="10">
    <source>
        <dbReference type="ARBA" id="ARBA00023065"/>
    </source>
</evidence>
<feature type="transmembrane region" description="Helical" evidence="13">
    <location>
        <begin position="360"/>
        <end position="377"/>
    </location>
</feature>
<evidence type="ECO:0000256" key="12">
    <source>
        <dbReference type="ARBA" id="ARBA00031636"/>
    </source>
</evidence>
<evidence type="ECO:0000256" key="6">
    <source>
        <dbReference type="ARBA" id="ARBA00022449"/>
    </source>
</evidence>
<keyword evidence="6" id="KW-0050">Antiport</keyword>
<feature type="transmembrane region" description="Helical" evidence="13">
    <location>
        <begin position="14"/>
        <end position="34"/>
    </location>
</feature>
<feature type="transmembrane region" description="Helical" evidence="13">
    <location>
        <begin position="389"/>
        <end position="408"/>
    </location>
</feature>
<reference evidence="14 15" key="1">
    <citation type="journal article" date="2015" name="Stand. Genomic Sci.">
        <title>Genomic Encyclopedia of Bacterial and Archaeal Type Strains, Phase III: the genomes of soil and plant-associated and newly described type strains.</title>
        <authorList>
            <person name="Whitman W.B."/>
            <person name="Woyke T."/>
            <person name="Klenk H.P."/>
            <person name="Zhou Y."/>
            <person name="Lilburn T.G."/>
            <person name="Beck B.J."/>
            <person name="De Vos P."/>
            <person name="Vandamme P."/>
            <person name="Eisen J.A."/>
            <person name="Garrity G."/>
            <person name="Hugenholtz P."/>
            <person name="Kyrpides N.C."/>
        </authorList>
    </citation>
    <scope>NUCLEOTIDE SEQUENCE [LARGE SCALE GENOMIC DNA]</scope>
    <source>
        <strain evidence="14 15">CGMCC 1.10115</strain>
    </source>
</reference>
<dbReference type="GO" id="GO:0005886">
    <property type="term" value="C:plasma membrane"/>
    <property type="evidence" value="ECO:0007669"/>
    <property type="project" value="UniProtKB-SubCell"/>
</dbReference>
<evidence type="ECO:0000256" key="7">
    <source>
        <dbReference type="ARBA" id="ARBA00022475"/>
    </source>
</evidence>
<dbReference type="InterPro" id="IPR050222">
    <property type="entry name" value="MATE_MdtK"/>
</dbReference>
<evidence type="ECO:0000256" key="5">
    <source>
        <dbReference type="ARBA" id="ARBA00022448"/>
    </source>
</evidence>
<dbReference type="PANTHER" id="PTHR43298:SF2">
    <property type="entry name" value="FMN_FAD EXPORTER YEEO-RELATED"/>
    <property type="match status" value="1"/>
</dbReference>
<evidence type="ECO:0000256" key="1">
    <source>
        <dbReference type="ARBA" id="ARBA00003408"/>
    </source>
</evidence>
<comment type="caution">
    <text evidence="14">The sequence shown here is derived from an EMBL/GenBank/DDBJ whole genome shotgun (WGS) entry which is preliminary data.</text>
</comment>
<gene>
    <name evidence="14" type="ORF">IQ19_01735</name>
</gene>
<comment type="subcellular location">
    <subcellularLocation>
        <location evidence="2">Cell membrane</location>
        <topology evidence="2">Multi-pass membrane protein</topology>
    </subcellularLocation>
</comment>
<comment type="function">
    <text evidence="1">Multidrug efflux pump.</text>
</comment>
<evidence type="ECO:0000256" key="4">
    <source>
        <dbReference type="ARBA" id="ARBA00020268"/>
    </source>
</evidence>
<accession>A0A562K267</accession>
<evidence type="ECO:0000256" key="9">
    <source>
        <dbReference type="ARBA" id="ARBA00022989"/>
    </source>
</evidence>
<dbReference type="GO" id="GO:0015297">
    <property type="term" value="F:antiporter activity"/>
    <property type="evidence" value="ECO:0007669"/>
    <property type="project" value="UniProtKB-KW"/>
</dbReference>
<feature type="transmembrane region" description="Helical" evidence="13">
    <location>
        <begin position="319"/>
        <end position="340"/>
    </location>
</feature>
<evidence type="ECO:0000256" key="13">
    <source>
        <dbReference type="SAM" id="Phobius"/>
    </source>
</evidence>
<dbReference type="RefSeq" id="WP_144541877.1">
    <property type="nucleotide sequence ID" value="NZ_CBCSDC010000006.1"/>
</dbReference>
<keyword evidence="9 13" id="KW-1133">Transmembrane helix</keyword>
<comment type="similarity">
    <text evidence="3">Belongs to the multi antimicrobial extrusion (MATE) (TC 2.A.66.1) family.</text>
</comment>
<keyword evidence="8 13" id="KW-0812">Transmembrane</keyword>
<dbReference type="EMBL" id="VLKI01000003">
    <property type="protein sequence ID" value="TWH89305.1"/>
    <property type="molecule type" value="Genomic_DNA"/>
</dbReference>
<feature type="transmembrane region" description="Helical" evidence="13">
    <location>
        <begin position="194"/>
        <end position="215"/>
    </location>
</feature>
<keyword evidence="11 13" id="KW-0472">Membrane</keyword>
<dbReference type="Proteomes" id="UP000318667">
    <property type="component" value="Unassembled WGS sequence"/>
</dbReference>
<feature type="transmembrane region" description="Helical" evidence="13">
    <location>
        <begin position="162"/>
        <end position="182"/>
    </location>
</feature>
<keyword evidence="10" id="KW-0406">Ion transport</keyword>
<dbReference type="GeneID" id="65402951"/>